<dbReference type="GO" id="GO:0046921">
    <property type="term" value="F:alpha-(1-&gt;6)-fucosyltransferase activity"/>
    <property type="evidence" value="ECO:0007669"/>
    <property type="project" value="TreeGrafter"/>
</dbReference>
<evidence type="ECO:0000313" key="2">
    <source>
        <dbReference type="Proteomes" id="UP000179807"/>
    </source>
</evidence>
<dbReference type="GeneID" id="94844562"/>
<dbReference type="GO" id="GO:0006487">
    <property type="term" value="P:protein N-linked glycosylation"/>
    <property type="evidence" value="ECO:0007669"/>
    <property type="project" value="TreeGrafter"/>
</dbReference>
<dbReference type="PANTHER" id="PTHR13132:SF29">
    <property type="entry name" value="ALPHA-(1,6)-FUCOSYLTRANSFERASE"/>
    <property type="match status" value="1"/>
</dbReference>
<sequence length="497" mass="59449">MDKGKIEIFFDYITLLSIIIYSHRTLIHVRDEKNAKFISLNHILHAKQDFRKLFKSHTLWAELWNDLEKENEESIQNFFDILFPTVGTQKSPTFDCNGDGNYKYTNPEAKHKYVFPYHQLYRWISSNSFIKRSFNQNNFSFDDDYLDLDPLYQEIYRNHSKVPPKTREYQEWLFKHQNPMTCEGKRFMEISINDWGFGSNMLHLSRKVMLAIKNGYIAIIQRRKWVWASNGSFCKNDTSFFCFFEEISNCTDYYYSKKPNHNVLFYHDNKWPSPFHYVNWLNDLLKDTPMYKHPDVYLFYSTSQILAYLLRPNQRLLKWMDDFVLNNSLNIDTHYNKIDVAMHIRHGDKGSEMKLVPTMDYVKALKVIQKIEKRKNLTVYVTTEDHNAVKELKDKVKDATIVFYDQHRENGGYNNFKRNGEYITLVTMMNLREVLRAKYYIGTERSCWGYMAYMLRQTAGFHFSDQFFEVGQQKCISVCHCRKIGMPRSAPNSWGIW</sequence>
<dbReference type="Proteomes" id="UP000179807">
    <property type="component" value="Unassembled WGS sequence"/>
</dbReference>
<dbReference type="Gene3D" id="3.40.50.11350">
    <property type="match status" value="1"/>
</dbReference>
<reference evidence="1" key="1">
    <citation type="submission" date="2016-10" db="EMBL/GenBank/DDBJ databases">
        <authorList>
            <person name="Benchimol M."/>
            <person name="Almeida L.G."/>
            <person name="Vasconcelos A.T."/>
            <person name="Perreira-Neves A."/>
            <person name="Rosa I.A."/>
            <person name="Tasca T."/>
            <person name="Bogo M.R."/>
            <person name="de Souza W."/>
        </authorList>
    </citation>
    <scope>NUCLEOTIDE SEQUENCE [LARGE SCALE GENOMIC DNA]</scope>
    <source>
        <strain evidence="1">K</strain>
    </source>
</reference>
<name>A0A1J4JMY6_9EUKA</name>
<gene>
    <name evidence="1" type="ORF">TRFO_34767</name>
</gene>
<comment type="caution">
    <text evidence="1">The sequence shown here is derived from an EMBL/GenBank/DDBJ whole genome shotgun (WGS) entry which is preliminary data.</text>
</comment>
<dbReference type="AlphaFoldDB" id="A0A1J4JMY6"/>
<dbReference type="RefSeq" id="XP_068352036.1">
    <property type="nucleotide sequence ID" value="XM_068509858.1"/>
</dbReference>
<protein>
    <submittedName>
        <fullName evidence="1">Uncharacterized protein</fullName>
    </submittedName>
</protein>
<dbReference type="OrthoDB" id="2014825at2759"/>
<accession>A0A1J4JMY6</accession>
<dbReference type="EMBL" id="MLAK01001034">
    <property type="protein sequence ID" value="OHS98899.1"/>
    <property type="molecule type" value="Genomic_DNA"/>
</dbReference>
<keyword evidence="2" id="KW-1185">Reference proteome</keyword>
<organism evidence="1 2">
    <name type="scientific">Tritrichomonas foetus</name>
    <dbReference type="NCBI Taxonomy" id="1144522"/>
    <lineage>
        <taxon>Eukaryota</taxon>
        <taxon>Metamonada</taxon>
        <taxon>Parabasalia</taxon>
        <taxon>Tritrichomonadida</taxon>
        <taxon>Tritrichomonadidae</taxon>
        <taxon>Tritrichomonas</taxon>
    </lineage>
</organism>
<dbReference type="PANTHER" id="PTHR13132">
    <property type="entry name" value="ALPHA- 1,6 -FUCOSYLTRANSFERASE"/>
    <property type="match status" value="1"/>
</dbReference>
<proteinExistence type="predicted"/>
<evidence type="ECO:0000313" key="1">
    <source>
        <dbReference type="EMBL" id="OHS98899.1"/>
    </source>
</evidence>
<dbReference type="VEuPathDB" id="TrichDB:TRFO_34767"/>